<dbReference type="InterPro" id="IPR004443">
    <property type="entry name" value="YjeF_N_dom"/>
</dbReference>
<name>A0ABW8GJV7_9PROT</name>
<dbReference type="NCBIfam" id="TIGR00196">
    <property type="entry name" value="yjeF_cterm"/>
    <property type="match status" value="1"/>
</dbReference>
<evidence type="ECO:0000256" key="10">
    <source>
        <dbReference type="ARBA" id="ARBA00023027"/>
    </source>
</evidence>
<proteinExistence type="inferred from homology"/>
<dbReference type="EMBL" id="JBIWXY010000001">
    <property type="protein sequence ID" value="MFJ5445649.1"/>
    <property type="molecule type" value="Genomic_DNA"/>
</dbReference>
<evidence type="ECO:0000256" key="5">
    <source>
        <dbReference type="ARBA" id="ARBA00022723"/>
    </source>
</evidence>
<evidence type="ECO:0000313" key="22">
    <source>
        <dbReference type="EMBL" id="MFJ5445649.1"/>
    </source>
</evidence>
<evidence type="ECO:0000256" key="3">
    <source>
        <dbReference type="ARBA" id="ARBA00006001"/>
    </source>
</evidence>
<keyword evidence="7 17" id="KW-0067">ATP-binding</keyword>
<feature type="binding site" evidence="17">
    <location>
        <position position="421"/>
    </location>
    <ligand>
        <name>AMP</name>
        <dbReference type="ChEBI" id="CHEBI:456215"/>
    </ligand>
</feature>
<comment type="caution">
    <text evidence="22">The sequence shown here is derived from an EMBL/GenBank/DDBJ whole genome shotgun (WGS) entry which is preliminary data.</text>
</comment>
<feature type="binding site" evidence="17">
    <location>
        <position position="301"/>
    </location>
    <ligand>
        <name>(6S)-NADPHX</name>
        <dbReference type="ChEBI" id="CHEBI:64076"/>
    </ligand>
</feature>
<dbReference type="SUPFAM" id="SSF53613">
    <property type="entry name" value="Ribokinase-like"/>
    <property type="match status" value="1"/>
</dbReference>
<dbReference type="HAMAP" id="MF_01966">
    <property type="entry name" value="NADHX_epimerase"/>
    <property type="match status" value="1"/>
</dbReference>
<feature type="binding site" evidence="18">
    <location>
        <position position="116"/>
    </location>
    <ligand>
        <name>K(+)</name>
        <dbReference type="ChEBI" id="CHEBI:29103"/>
    </ligand>
</feature>
<feature type="binding site" evidence="17">
    <location>
        <position position="355"/>
    </location>
    <ligand>
        <name>(6S)-NADPHX</name>
        <dbReference type="ChEBI" id="CHEBI:64076"/>
    </ligand>
</feature>
<dbReference type="NCBIfam" id="TIGR00197">
    <property type="entry name" value="yjeF_nterm"/>
    <property type="match status" value="1"/>
</dbReference>
<dbReference type="InterPro" id="IPR036652">
    <property type="entry name" value="YjeF_N_dom_sf"/>
</dbReference>
<comment type="catalytic activity">
    <reaction evidence="1 18 19">
        <text>(6R)-NADHX = (6S)-NADHX</text>
        <dbReference type="Rhea" id="RHEA:32215"/>
        <dbReference type="ChEBI" id="CHEBI:64074"/>
        <dbReference type="ChEBI" id="CHEBI:64075"/>
        <dbReference type="EC" id="5.1.99.6"/>
    </reaction>
</comment>
<feature type="binding site" evidence="17">
    <location>
        <begin position="392"/>
        <end position="396"/>
    </location>
    <ligand>
        <name>AMP</name>
        <dbReference type="ChEBI" id="CHEBI:456215"/>
    </ligand>
</feature>
<evidence type="ECO:0000256" key="16">
    <source>
        <dbReference type="ARBA" id="ARBA00049209"/>
    </source>
</evidence>
<evidence type="ECO:0000256" key="14">
    <source>
        <dbReference type="ARBA" id="ARBA00025153"/>
    </source>
</evidence>
<evidence type="ECO:0000256" key="17">
    <source>
        <dbReference type="HAMAP-Rule" id="MF_01965"/>
    </source>
</evidence>
<feature type="domain" description="YjeF C-terminal" evidence="20">
    <location>
        <begin position="211"/>
        <end position="482"/>
    </location>
</feature>
<comment type="similarity">
    <text evidence="18">Belongs to the NnrE/AIBP family.</text>
</comment>
<feature type="binding site" evidence="18">
    <location>
        <begin position="53"/>
        <end position="57"/>
    </location>
    <ligand>
        <name>(6S)-NADPHX</name>
        <dbReference type="ChEBI" id="CHEBI:64076"/>
    </ligand>
</feature>
<comment type="subunit">
    <text evidence="17">Homotetramer.</text>
</comment>
<evidence type="ECO:0000256" key="19">
    <source>
        <dbReference type="PIRNR" id="PIRNR017184"/>
    </source>
</evidence>
<evidence type="ECO:0000256" key="12">
    <source>
        <dbReference type="ARBA" id="ARBA00023239"/>
    </source>
</evidence>
<evidence type="ECO:0000256" key="9">
    <source>
        <dbReference type="ARBA" id="ARBA00022958"/>
    </source>
</evidence>
<dbReference type="SUPFAM" id="SSF64153">
    <property type="entry name" value="YjeF N-terminal domain-like"/>
    <property type="match status" value="1"/>
</dbReference>
<evidence type="ECO:0000256" key="18">
    <source>
        <dbReference type="HAMAP-Rule" id="MF_01966"/>
    </source>
</evidence>
<keyword evidence="23" id="KW-1185">Reference proteome</keyword>
<feature type="domain" description="YjeF N-terminal" evidence="21">
    <location>
        <begin position="4"/>
        <end position="206"/>
    </location>
</feature>
<evidence type="ECO:0000256" key="13">
    <source>
        <dbReference type="ARBA" id="ARBA00023268"/>
    </source>
</evidence>
<feature type="binding site" evidence="18">
    <location>
        <begin position="120"/>
        <end position="126"/>
    </location>
    <ligand>
        <name>(6S)-NADPHX</name>
        <dbReference type="ChEBI" id="CHEBI:64076"/>
    </ligand>
</feature>
<organism evidence="22 23">
    <name type="scientific">Methylobacillus methanolivorans</name>
    <dbReference type="NCBI Taxonomy" id="1848927"/>
    <lineage>
        <taxon>Bacteria</taxon>
        <taxon>Pseudomonadati</taxon>
        <taxon>Pseudomonadota</taxon>
        <taxon>Betaproteobacteria</taxon>
        <taxon>Nitrosomonadales</taxon>
        <taxon>Methylophilaceae</taxon>
        <taxon>Methylobacillus</taxon>
    </lineage>
</organism>
<evidence type="ECO:0000259" key="20">
    <source>
        <dbReference type="PROSITE" id="PS51383"/>
    </source>
</evidence>
<keyword evidence="9 18" id="KW-0630">Potassium</keyword>
<dbReference type="Gene3D" id="3.40.50.10260">
    <property type="entry name" value="YjeF N-terminal domain"/>
    <property type="match status" value="1"/>
</dbReference>
<dbReference type="Pfam" id="PF03853">
    <property type="entry name" value="YjeF_N"/>
    <property type="match status" value="1"/>
</dbReference>
<comment type="catalytic activity">
    <reaction evidence="2 18 19">
        <text>(6R)-NADPHX = (6S)-NADPHX</text>
        <dbReference type="Rhea" id="RHEA:32227"/>
        <dbReference type="ChEBI" id="CHEBI:64076"/>
        <dbReference type="ChEBI" id="CHEBI:64077"/>
        <dbReference type="EC" id="5.1.99.6"/>
    </reaction>
</comment>
<evidence type="ECO:0000313" key="23">
    <source>
        <dbReference type="Proteomes" id="UP001617669"/>
    </source>
</evidence>
<evidence type="ECO:0000256" key="7">
    <source>
        <dbReference type="ARBA" id="ARBA00022840"/>
    </source>
</evidence>
<keyword evidence="5 18" id="KW-0479">Metal-binding</keyword>
<dbReference type="Pfam" id="PF01256">
    <property type="entry name" value="Carb_kinase"/>
    <property type="match status" value="1"/>
</dbReference>
<evidence type="ECO:0000256" key="2">
    <source>
        <dbReference type="ARBA" id="ARBA00000909"/>
    </source>
</evidence>
<feature type="binding site" evidence="18">
    <location>
        <position position="149"/>
    </location>
    <ligand>
        <name>(6S)-NADPHX</name>
        <dbReference type="ChEBI" id="CHEBI:64076"/>
    </ligand>
</feature>
<dbReference type="InterPro" id="IPR000631">
    <property type="entry name" value="CARKD"/>
</dbReference>
<dbReference type="InterPro" id="IPR029056">
    <property type="entry name" value="Ribokinase-like"/>
</dbReference>
<comment type="similarity">
    <text evidence="17">Belongs to the NnrD/CARKD family.</text>
</comment>
<dbReference type="CDD" id="cd01171">
    <property type="entry name" value="YXKO-related"/>
    <property type="match status" value="1"/>
</dbReference>
<evidence type="ECO:0000256" key="8">
    <source>
        <dbReference type="ARBA" id="ARBA00022857"/>
    </source>
</evidence>
<dbReference type="PROSITE" id="PS51385">
    <property type="entry name" value="YJEF_N"/>
    <property type="match status" value="1"/>
</dbReference>
<dbReference type="HAMAP" id="MF_01965">
    <property type="entry name" value="NADHX_dehydratase"/>
    <property type="match status" value="1"/>
</dbReference>
<protein>
    <recommendedName>
        <fullName evidence="19">Bifunctional NAD(P)H-hydrate repair enzyme</fullName>
    </recommendedName>
    <alternativeName>
        <fullName evidence="19">Nicotinamide nucleotide repair protein</fullName>
    </alternativeName>
    <domain>
        <recommendedName>
            <fullName evidence="19">ADP-dependent (S)-NAD(P)H-hydrate dehydratase</fullName>
            <ecNumber evidence="19">4.2.1.136</ecNumber>
        </recommendedName>
        <alternativeName>
            <fullName evidence="19">ADP-dependent NAD(P)HX dehydratase</fullName>
        </alternativeName>
    </domain>
    <domain>
        <recommendedName>
            <fullName evidence="19">NAD(P)H-hydrate epimerase</fullName>
            <ecNumber evidence="19">5.1.99.6</ecNumber>
        </recommendedName>
    </domain>
</protein>
<feature type="binding site" evidence="18">
    <location>
        <position position="152"/>
    </location>
    <ligand>
        <name>K(+)</name>
        <dbReference type="ChEBI" id="CHEBI:29103"/>
    </ligand>
</feature>
<dbReference type="PANTHER" id="PTHR12592:SF0">
    <property type="entry name" value="ATP-DEPENDENT (S)-NAD(P)H-HYDRATE DEHYDRATASE"/>
    <property type="match status" value="1"/>
</dbReference>
<keyword evidence="13" id="KW-0511">Multifunctional enzyme</keyword>
<feature type="binding site" evidence="17">
    <location>
        <position position="246"/>
    </location>
    <ligand>
        <name>(6S)-NADPHX</name>
        <dbReference type="ChEBI" id="CHEBI:64076"/>
    </ligand>
</feature>
<comment type="similarity">
    <text evidence="3 19">In the N-terminal section; belongs to the NnrE/AIBP family.</text>
</comment>
<comment type="function">
    <text evidence="17">Catalyzes the dehydration of the S-form of NAD(P)HX at the expense of ADP, which is converted to AMP. Together with NAD(P)HX epimerase, which catalyzes the epimerization of the S- and R-forms, the enzyme allows the repair of both epimers of NAD(P)HX, a damaged form of NAD(P)H that is a result of enzymatic or heat-dependent hydration.</text>
</comment>
<comment type="function">
    <text evidence="18">Catalyzes the epimerization of the S- and R-forms of NAD(P)HX, a damaged form of NAD(P)H that is a result of enzymatic or heat-dependent hydration. This is a prerequisite for the S-specific NAD(P)H-hydrate dehydratase to allow the repair of both epimers of NAD(P)HX.</text>
</comment>
<dbReference type="EC" id="5.1.99.6" evidence="19"/>
<keyword evidence="6 17" id="KW-0547">Nucleotide-binding</keyword>
<dbReference type="InterPro" id="IPR030677">
    <property type="entry name" value="Nnr"/>
</dbReference>
<evidence type="ECO:0000259" key="21">
    <source>
        <dbReference type="PROSITE" id="PS51385"/>
    </source>
</evidence>
<comment type="similarity">
    <text evidence="4 19">In the C-terminal section; belongs to the NnrD/CARKD family.</text>
</comment>
<comment type="catalytic activity">
    <reaction evidence="16 17 19">
        <text>(6S)-NADPHX + ADP = AMP + phosphate + NADPH + H(+)</text>
        <dbReference type="Rhea" id="RHEA:32235"/>
        <dbReference type="ChEBI" id="CHEBI:15378"/>
        <dbReference type="ChEBI" id="CHEBI:43474"/>
        <dbReference type="ChEBI" id="CHEBI:57783"/>
        <dbReference type="ChEBI" id="CHEBI:64076"/>
        <dbReference type="ChEBI" id="CHEBI:456215"/>
        <dbReference type="ChEBI" id="CHEBI:456216"/>
        <dbReference type="EC" id="4.2.1.136"/>
    </reaction>
</comment>
<dbReference type="PROSITE" id="PS51383">
    <property type="entry name" value="YJEF_C_3"/>
    <property type="match status" value="1"/>
</dbReference>
<keyword evidence="10 17" id="KW-0520">NAD</keyword>
<comment type="catalytic activity">
    <reaction evidence="15 17 19">
        <text>(6S)-NADHX + ADP = AMP + phosphate + NADH + H(+)</text>
        <dbReference type="Rhea" id="RHEA:32223"/>
        <dbReference type="ChEBI" id="CHEBI:15378"/>
        <dbReference type="ChEBI" id="CHEBI:43474"/>
        <dbReference type="ChEBI" id="CHEBI:57945"/>
        <dbReference type="ChEBI" id="CHEBI:64074"/>
        <dbReference type="ChEBI" id="CHEBI:456215"/>
        <dbReference type="ChEBI" id="CHEBI:456216"/>
        <dbReference type="EC" id="4.2.1.136"/>
    </reaction>
</comment>
<dbReference type="Gene3D" id="3.40.1190.20">
    <property type="match status" value="1"/>
</dbReference>
<feature type="binding site" evidence="17">
    <location>
        <position position="422"/>
    </location>
    <ligand>
        <name>(6S)-NADPHX</name>
        <dbReference type="ChEBI" id="CHEBI:64076"/>
    </ligand>
</feature>
<gene>
    <name evidence="17" type="primary">nnrD</name>
    <name evidence="18" type="synonym">nnrE</name>
    <name evidence="22" type="ORF">ACIKP9_05355</name>
</gene>
<comment type="cofactor">
    <cofactor evidence="17">
        <name>Mg(2+)</name>
        <dbReference type="ChEBI" id="CHEBI:18420"/>
    </cofactor>
</comment>
<evidence type="ECO:0000256" key="15">
    <source>
        <dbReference type="ARBA" id="ARBA00048238"/>
    </source>
</evidence>
<reference evidence="22 23" key="1">
    <citation type="submission" date="2024-11" db="EMBL/GenBank/DDBJ databases">
        <authorList>
            <person name="Kaparullina E.N."/>
            <person name="Delegan Y.A."/>
            <person name="Doronina N.V."/>
        </authorList>
    </citation>
    <scope>NUCLEOTIDE SEQUENCE [LARGE SCALE GENOMIC DNA]</scope>
    <source>
        <strain evidence="22 23">7sh_L</strain>
    </source>
</reference>
<dbReference type="RefSeq" id="WP_400880256.1">
    <property type="nucleotide sequence ID" value="NZ_JBIWXY010000001.1"/>
</dbReference>
<sequence>MHPLYDLAQLREIEQQHLAENLMEKAGLAAAGLASKLLQSHEYSVLVLAGPGNNGGDALVAARHLKAAWHPVTVVFTGQREALPPDAAAAYDAWLAAGGELCAEIPAHGHWQLVIDGLFGIGLSRPLGSRYRALIEQVNTLGLPVLALDIPSGLCMTTGRVLGAAIHASHTLSFIGLKPGLFTLDGPDHVGEVHLDALGLDIQHHDVAGVLIDQPPALPCPRRRNSHKGSHGSVGVIGGADYMVGAAILASRAALLLGAGRVYCGLLSPQPLALDTAQAELMLRDVASVPALSSVLVIGPGLGNSSAALAMLHEVLPQAKPMVLDADALNLLADHPELQTKLRQRAPGSTVLTPHPGEAATLLACSNAEVQADRIATALKLAHSYQAIIVLKGCGSIIALPDGRWFINQSGNPGMASAGMGDTLCGIIAALLAQAMPMEQAVLLGVYLHGAAADALLGRGIGPIGLTASEVAMSARALLNAWVYGRE</sequence>
<evidence type="ECO:0000256" key="1">
    <source>
        <dbReference type="ARBA" id="ARBA00000013"/>
    </source>
</evidence>
<dbReference type="PIRSF" id="PIRSF017184">
    <property type="entry name" value="Nnr"/>
    <property type="match status" value="1"/>
</dbReference>
<keyword evidence="11 18" id="KW-0413">Isomerase</keyword>
<keyword evidence="8 17" id="KW-0521">NADP</keyword>
<evidence type="ECO:0000256" key="6">
    <source>
        <dbReference type="ARBA" id="ARBA00022741"/>
    </source>
</evidence>
<keyword evidence="12 17" id="KW-0456">Lyase</keyword>
<comment type="function">
    <text evidence="14 19">Bifunctional enzyme that catalyzes the epimerization of the S- and R-forms of NAD(P)HX and the dehydration of the S-form of NAD(P)HX at the expense of ADP, which is converted to AMP. This allows the repair of both epimers of NAD(P)HX, a damaged form of NAD(P)H that is a result of enzymatic or heat-dependent hydration.</text>
</comment>
<evidence type="ECO:0000256" key="4">
    <source>
        <dbReference type="ARBA" id="ARBA00009524"/>
    </source>
</evidence>
<feature type="binding site" evidence="18">
    <location>
        <position position="131"/>
    </location>
    <ligand>
        <name>(6S)-NADPHX</name>
        <dbReference type="ChEBI" id="CHEBI:64076"/>
    </ligand>
</feature>
<dbReference type="PANTHER" id="PTHR12592">
    <property type="entry name" value="ATP-DEPENDENT (S)-NAD(P)H-HYDRATE DEHYDRATASE FAMILY MEMBER"/>
    <property type="match status" value="1"/>
</dbReference>
<evidence type="ECO:0000256" key="11">
    <source>
        <dbReference type="ARBA" id="ARBA00023235"/>
    </source>
</evidence>
<dbReference type="EC" id="4.2.1.136" evidence="19"/>
<dbReference type="Proteomes" id="UP001617669">
    <property type="component" value="Unassembled WGS sequence"/>
</dbReference>
<accession>A0ABW8GJV7</accession>
<feature type="binding site" evidence="18">
    <location>
        <position position="54"/>
    </location>
    <ligand>
        <name>K(+)</name>
        <dbReference type="ChEBI" id="CHEBI:29103"/>
    </ligand>
</feature>
<comment type="cofactor">
    <cofactor evidence="18 19">
        <name>K(+)</name>
        <dbReference type="ChEBI" id="CHEBI:29103"/>
    </cofactor>
    <text evidence="18 19">Binds 1 potassium ion per subunit.</text>
</comment>